<dbReference type="PANTHER" id="PTHR36981:SF1">
    <property type="entry name" value="P2X PURINORECEPTOR 7 INTRACELLULAR DOMAIN-CONTAINING PROTEIN"/>
    <property type="match status" value="1"/>
</dbReference>
<dbReference type="WBParaSite" id="PSU_v2.g6009.t1">
    <property type="protein sequence ID" value="PSU_v2.g6009.t1"/>
    <property type="gene ID" value="PSU_v2.g6009"/>
</dbReference>
<dbReference type="AlphaFoldDB" id="A0A914Z1L7"/>
<reference evidence="3" key="1">
    <citation type="submission" date="2022-11" db="UniProtKB">
        <authorList>
            <consortium name="WormBaseParasite"/>
        </authorList>
    </citation>
    <scope>IDENTIFICATION</scope>
</reference>
<organism evidence="2 3">
    <name type="scientific">Panagrolaimus superbus</name>
    <dbReference type="NCBI Taxonomy" id="310955"/>
    <lineage>
        <taxon>Eukaryota</taxon>
        <taxon>Metazoa</taxon>
        <taxon>Ecdysozoa</taxon>
        <taxon>Nematoda</taxon>
        <taxon>Chromadorea</taxon>
        <taxon>Rhabditida</taxon>
        <taxon>Tylenchina</taxon>
        <taxon>Panagrolaimomorpha</taxon>
        <taxon>Panagrolaimoidea</taxon>
        <taxon>Panagrolaimidae</taxon>
        <taxon>Panagrolaimus</taxon>
    </lineage>
</organism>
<evidence type="ECO:0000259" key="1">
    <source>
        <dbReference type="Pfam" id="PF20478"/>
    </source>
</evidence>
<keyword evidence="2" id="KW-1185">Reference proteome</keyword>
<evidence type="ECO:0000313" key="3">
    <source>
        <dbReference type="WBParaSite" id="PSU_v2.g6009.t1"/>
    </source>
</evidence>
<name>A0A914Z1L7_9BILA</name>
<proteinExistence type="predicted"/>
<dbReference type="Proteomes" id="UP000887577">
    <property type="component" value="Unplaced"/>
</dbReference>
<dbReference type="InterPro" id="IPR046815">
    <property type="entry name" value="P2RX7_C"/>
</dbReference>
<feature type="domain" description="P2X purinoreceptor 7 intracellular" evidence="1">
    <location>
        <begin position="23"/>
        <end position="155"/>
    </location>
</feature>
<sequence length="159" mass="17870">MPPSVVTKNIVLGRDLSDRCPIDTTYCSCANCRPMKQPAEAFCCKEIGRSTTSWAINFNKFMASGCICQDNRIKSVVGNKIELDIFIDTVKGLSNPENEDVELMGRNYRFALYKKLTIMIHGYIGAKQRMPLPSCLVAFVRATYPEEDEEDYCGFLDAS</sequence>
<dbReference type="PANTHER" id="PTHR36981">
    <property type="entry name" value="ZGC:195170"/>
    <property type="match status" value="1"/>
</dbReference>
<evidence type="ECO:0000313" key="2">
    <source>
        <dbReference type="Proteomes" id="UP000887577"/>
    </source>
</evidence>
<dbReference type="Pfam" id="PF20478">
    <property type="entry name" value="P2RX7_C"/>
    <property type="match status" value="1"/>
</dbReference>
<protein>
    <submittedName>
        <fullName evidence="3">P2X purinoreceptor 7 intracellular domain-containing protein</fullName>
    </submittedName>
</protein>
<accession>A0A914Z1L7</accession>